<keyword evidence="1" id="KW-0472">Membrane</keyword>
<keyword evidence="1" id="KW-0812">Transmembrane</keyword>
<keyword evidence="4" id="KW-1185">Reference proteome</keyword>
<dbReference type="InterPro" id="IPR057989">
    <property type="entry name" value="TPR_RPAP1/MINIYO-like"/>
</dbReference>
<reference evidence="3" key="2">
    <citation type="submission" date="2025-08" db="UniProtKB">
        <authorList>
            <consortium name="Ensembl"/>
        </authorList>
    </citation>
    <scope>IDENTIFICATION</scope>
    <source>
        <strain evidence="3">Guanapo</strain>
    </source>
</reference>
<dbReference type="PANTHER" id="PTHR21483">
    <property type="entry name" value="RNA POLYMERASE II-ASSOCIATED PROTEIN 1"/>
    <property type="match status" value="1"/>
</dbReference>
<feature type="domain" description="RPAP1/MINIYO-like TPR repeats" evidence="2">
    <location>
        <begin position="40"/>
        <end position="255"/>
    </location>
</feature>
<evidence type="ECO:0000313" key="3">
    <source>
        <dbReference type="Ensembl" id="ENSPREP00000024764.1"/>
    </source>
</evidence>
<dbReference type="PANTHER" id="PTHR21483:SF18">
    <property type="entry name" value="RNA POLYMERASE II-ASSOCIATED PROTEIN 1"/>
    <property type="match status" value="1"/>
</dbReference>
<dbReference type="GeneTree" id="ENSGT00390000007594"/>
<dbReference type="AlphaFoldDB" id="A0A3P9PSL4"/>
<sequence>MEGSSRTVITSRDVFLGRNPWIGSHLLPELTGPTLPSDWPFIPLIGLYERAGASDGGGLAVEELPHGSLQAVTHCLQWLLLLEVWREEALKVVLPVAKLARLSCVFLCSSDLFLERPRLTWNTLLDSLDLDVPPPGLASFQDLYSALLAQYEAVSFGDRLFGCWVLLPLQRRYSASMRLAVFGEHVGMLRSLGVTLDQLSVPIERFTSPPEDSLPLLRLYFRALVTGTLKLSWCPVFYVVAVSHINSFVFSQDAAEVEAARLSMLRKIYYLADEVLLLSLHSLLVSLFLFALLFLRL</sequence>
<name>A0A3P9PSL4_POERE</name>
<reference evidence="4" key="1">
    <citation type="submission" date="2013-11" db="EMBL/GenBank/DDBJ databases">
        <title>The genomic landscape of the Guanapo guppy.</title>
        <authorList>
            <person name="Kuenstner A."/>
            <person name="Dreyer C."/>
        </authorList>
    </citation>
    <scope>NUCLEOTIDE SEQUENCE</scope>
    <source>
        <strain evidence="4">Guanapo</strain>
    </source>
</reference>
<organism evidence="3 4">
    <name type="scientific">Poecilia reticulata</name>
    <name type="common">Guppy</name>
    <name type="synonym">Acanthophacelus reticulatus</name>
    <dbReference type="NCBI Taxonomy" id="8081"/>
    <lineage>
        <taxon>Eukaryota</taxon>
        <taxon>Metazoa</taxon>
        <taxon>Chordata</taxon>
        <taxon>Craniata</taxon>
        <taxon>Vertebrata</taxon>
        <taxon>Euteleostomi</taxon>
        <taxon>Actinopterygii</taxon>
        <taxon>Neopterygii</taxon>
        <taxon>Teleostei</taxon>
        <taxon>Neoteleostei</taxon>
        <taxon>Acanthomorphata</taxon>
        <taxon>Ovalentaria</taxon>
        <taxon>Atherinomorphae</taxon>
        <taxon>Cyprinodontiformes</taxon>
        <taxon>Poeciliidae</taxon>
        <taxon>Poeciliinae</taxon>
        <taxon>Poecilia</taxon>
    </lineage>
</organism>
<dbReference type="Ensembl" id="ENSPRET00000025012.1">
    <property type="protein sequence ID" value="ENSPREP00000024764.1"/>
    <property type="gene ID" value="ENSPREG00000016704.1"/>
</dbReference>
<dbReference type="STRING" id="8081.ENSPREP00000024764"/>
<keyword evidence="1" id="KW-1133">Transmembrane helix</keyword>
<dbReference type="GO" id="GO:0006366">
    <property type="term" value="P:transcription by RNA polymerase II"/>
    <property type="evidence" value="ECO:0007669"/>
    <property type="project" value="InterPro"/>
</dbReference>
<evidence type="ECO:0000313" key="4">
    <source>
        <dbReference type="Proteomes" id="UP000242638"/>
    </source>
</evidence>
<evidence type="ECO:0000256" key="1">
    <source>
        <dbReference type="SAM" id="Phobius"/>
    </source>
</evidence>
<protein>
    <recommendedName>
        <fullName evidence="2">RPAP1/MINIYO-like TPR repeats domain-containing protein</fullName>
    </recommendedName>
</protein>
<dbReference type="Proteomes" id="UP000242638">
    <property type="component" value="Unassembled WGS sequence"/>
</dbReference>
<accession>A0A3P9PSL4</accession>
<feature type="transmembrane region" description="Helical" evidence="1">
    <location>
        <begin position="275"/>
        <end position="295"/>
    </location>
</feature>
<evidence type="ECO:0000259" key="2">
    <source>
        <dbReference type="Pfam" id="PF25766"/>
    </source>
</evidence>
<dbReference type="Pfam" id="PF25766">
    <property type="entry name" value="TPR_RPAP1"/>
    <property type="match status" value="1"/>
</dbReference>
<reference evidence="3" key="3">
    <citation type="submission" date="2025-09" db="UniProtKB">
        <authorList>
            <consortium name="Ensembl"/>
        </authorList>
    </citation>
    <scope>IDENTIFICATION</scope>
    <source>
        <strain evidence="3">Guanapo</strain>
    </source>
</reference>
<dbReference type="Bgee" id="ENSPREG00000016704">
    <property type="expression patterns" value="Expressed in caudal fin and 1 other cell type or tissue"/>
</dbReference>
<proteinExistence type="predicted"/>
<dbReference type="InterPro" id="IPR039913">
    <property type="entry name" value="RPAP1/Rba50"/>
</dbReference>